<evidence type="ECO:0000313" key="6">
    <source>
        <dbReference type="EMBL" id="SDY59057.1"/>
    </source>
</evidence>
<dbReference type="SUPFAM" id="SSF54862">
    <property type="entry name" value="4Fe-4S ferredoxins"/>
    <property type="match status" value="1"/>
</dbReference>
<dbReference type="STRING" id="159292.SAMN05192546_10351"/>
<dbReference type="Proteomes" id="UP000199230">
    <property type="component" value="Unassembled WGS sequence"/>
</dbReference>
<evidence type="ECO:0000256" key="3">
    <source>
        <dbReference type="ARBA" id="ARBA00023004"/>
    </source>
</evidence>
<dbReference type="EMBL" id="FNPV01000003">
    <property type="protein sequence ID" value="SDY59057.1"/>
    <property type="molecule type" value="Genomic_DNA"/>
</dbReference>
<evidence type="ECO:0000256" key="2">
    <source>
        <dbReference type="ARBA" id="ARBA00022723"/>
    </source>
</evidence>
<keyword evidence="4" id="KW-0411">Iron-sulfur</keyword>
<proteinExistence type="predicted"/>
<dbReference type="OrthoDB" id="9807879at2"/>
<dbReference type="InterPro" id="IPR050572">
    <property type="entry name" value="Fe-S_Ferredoxin"/>
</dbReference>
<dbReference type="InterPro" id="IPR017896">
    <property type="entry name" value="4Fe4S_Fe-S-bd"/>
</dbReference>
<evidence type="ECO:0000259" key="5">
    <source>
        <dbReference type="PROSITE" id="PS51379"/>
    </source>
</evidence>
<evidence type="ECO:0000256" key="1">
    <source>
        <dbReference type="ARBA" id="ARBA00022485"/>
    </source>
</evidence>
<protein>
    <submittedName>
        <fullName evidence="6">Uncharacterized conserved protein, DUF362 family</fullName>
    </submittedName>
</protein>
<dbReference type="PANTHER" id="PTHR43687">
    <property type="entry name" value="ADENYLYLSULFATE REDUCTASE, BETA SUBUNIT"/>
    <property type="match status" value="1"/>
</dbReference>
<reference evidence="6 7" key="1">
    <citation type="submission" date="2016-10" db="EMBL/GenBank/DDBJ databases">
        <authorList>
            <person name="de Groot N.N."/>
        </authorList>
    </citation>
    <scope>NUCLEOTIDE SEQUENCE [LARGE SCALE GENOMIC DNA]</scope>
    <source>
        <strain evidence="6 7">APO</strain>
    </source>
</reference>
<dbReference type="RefSeq" id="WP_093311619.1">
    <property type="nucleotide sequence ID" value="NZ_FNPV01000003.1"/>
</dbReference>
<dbReference type="PANTHER" id="PTHR43687:SF5">
    <property type="entry name" value="4FE-4S FERREDOXIN-TYPE DOMAIN-CONTAINING PROTEIN"/>
    <property type="match status" value="1"/>
</dbReference>
<keyword evidence="1" id="KW-0004">4Fe-4S</keyword>
<dbReference type="GO" id="GO:0051539">
    <property type="term" value="F:4 iron, 4 sulfur cluster binding"/>
    <property type="evidence" value="ECO:0007669"/>
    <property type="project" value="UniProtKB-KW"/>
</dbReference>
<keyword evidence="2" id="KW-0479">Metal-binding</keyword>
<dbReference type="Pfam" id="PF04015">
    <property type="entry name" value="DUF362"/>
    <property type="match status" value="1"/>
</dbReference>
<dbReference type="GO" id="GO:0046872">
    <property type="term" value="F:metal ion binding"/>
    <property type="evidence" value="ECO:0007669"/>
    <property type="project" value="UniProtKB-KW"/>
</dbReference>
<sequence length="386" mass="43176">MKKVVIRECPDYTPDHVKTTLKESLEALGGLEKWIKPGDLVFLKVNLLTGKEPKEAVTTHPQLVKALTELLMELGALVILGDSPAGPFLQGRMRKIYQLTGMTTVAKETGASLNWNLESDPVYFSAGYRLKDFHVMKAIKEADHIINVSKMKTHSMTMMTGAVKNMFGIMPGLKKAELHFRFTDPIEFGHAMVDICEYASPVISIMDGIEAMEGAGPSAGDVVKNGMILVSEDPYSLDIVASEHMGIKPDSVPTLKAARQRNLCQSLEKVTLDTSLGEGIKKSFKLPDTREPDFLEKYGRWPVVGSIFKQISRKHLRPKPVVNPKKCTKCKECYTICPAEAIDMLEKVPGFRYDKCIRCYCCQEVCPEKAIWIYRPKILKWFGGTK</sequence>
<evidence type="ECO:0000256" key="4">
    <source>
        <dbReference type="ARBA" id="ARBA00023014"/>
    </source>
</evidence>
<keyword evidence="7" id="KW-1185">Reference proteome</keyword>
<dbReference type="InterPro" id="IPR007160">
    <property type="entry name" value="DUF362"/>
</dbReference>
<dbReference type="PROSITE" id="PS00198">
    <property type="entry name" value="4FE4S_FER_1"/>
    <property type="match status" value="2"/>
</dbReference>
<accession>A0A1H3L3H3</accession>
<name>A0A1H3L3H3_9FIRM</name>
<organism evidence="6 7">
    <name type="scientific">Tindallia californiensis</name>
    <dbReference type="NCBI Taxonomy" id="159292"/>
    <lineage>
        <taxon>Bacteria</taxon>
        <taxon>Bacillati</taxon>
        <taxon>Bacillota</taxon>
        <taxon>Clostridia</taxon>
        <taxon>Peptostreptococcales</taxon>
        <taxon>Tindalliaceae</taxon>
        <taxon>Tindallia</taxon>
    </lineage>
</organism>
<evidence type="ECO:0000313" key="7">
    <source>
        <dbReference type="Proteomes" id="UP000199230"/>
    </source>
</evidence>
<gene>
    <name evidence="6" type="ORF">SAMN05192546_10351</name>
</gene>
<dbReference type="Pfam" id="PF13237">
    <property type="entry name" value="Fer4_10"/>
    <property type="match status" value="1"/>
</dbReference>
<feature type="domain" description="4Fe-4S ferredoxin-type" evidence="5">
    <location>
        <begin position="318"/>
        <end position="347"/>
    </location>
</feature>
<dbReference type="AlphaFoldDB" id="A0A1H3L3H3"/>
<dbReference type="Gene3D" id="3.30.70.20">
    <property type="match status" value="1"/>
</dbReference>
<dbReference type="PROSITE" id="PS51379">
    <property type="entry name" value="4FE4S_FER_2"/>
    <property type="match status" value="2"/>
</dbReference>
<feature type="domain" description="4Fe-4S ferredoxin-type" evidence="5">
    <location>
        <begin position="349"/>
        <end position="376"/>
    </location>
</feature>
<dbReference type="InterPro" id="IPR017900">
    <property type="entry name" value="4Fe4S_Fe_S_CS"/>
</dbReference>
<keyword evidence="3" id="KW-0408">Iron</keyword>